<evidence type="ECO:0000259" key="6">
    <source>
        <dbReference type="Pfam" id="PF00389"/>
    </source>
</evidence>
<protein>
    <submittedName>
        <fullName evidence="8">2-hydroxyacid dehydrogenase</fullName>
        <ecNumber evidence="8">1.1.1.95</ecNumber>
    </submittedName>
</protein>
<organism evidence="8 9">
    <name type="scientific">Bordetella ansorpii</name>
    <dbReference type="NCBI Taxonomy" id="288768"/>
    <lineage>
        <taxon>Bacteria</taxon>
        <taxon>Pseudomonadati</taxon>
        <taxon>Pseudomonadota</taxon>
        <taxon>Betaproteobacteria</taxon>
        <taxon>Burkholderiales</taxon>
        <taxon>Alcaligenaceae</taxon>
        <taxon>Bordetella</taxon>
    </lineage>
</organism>
<evidence type="ECO:0000256" key="4">
    <source>
        <dbReference type="ARBA" id="ARBA00023027"/>
    </source>
</evidence>
<proteinExistence type="inferred from homology"/>
<keyword evidence="2" id="KW-0028">Amino-acid biosynthesis</keyword>
<dbReference type="Proteomes" id="UP000077037">
    <property type="component" value="Unassembled WGS sequence"/>
</dbReference>
<dbReference type="InterPro" id="IPR006140">
    <property type="entry name" value="D-isomer_DH_NAD-bd"/>
</dbReference>
<comment type="similarity">
    <text evidence="1 5">Belongs to the D-isomer specific 2-hydroxyacid dehydrogenase family.</text>
</comment>
<dbReference type="Pfam" id="PF02826">
    <property type="entry name" value="2-Hacid_dh_C"/>
    <property type="match status" value="1"/>
</dbReference>
<feature type="domain" description="D-isomer specific 2-hydroxyacid dehydrogenase NAD-binding" evidence="7">
    <location>
        <begin position="118"/>
        <end position="289"/>
    </location>
</feature>
<evidence type="ECO:0000313" key="8">
    <source>
        <dbReference type="EMBL" id="SAI27994.1"/>
    </source>
</evidence>
<dbReference type="InterPro" id="IPR029752">
    <property type="entry name" value="D-isomer_DH_CS1"/>
</dbReference>
<dbReference type="GO" id="GO:0051287">
    <property type="term" value="F:NAD binding"/>
    <property type="evidence" value="ECO:0007669"/>
    <property type="project" value="InterPro"/>
</dbReference>
<evidence type="ECO:0000259" key="7">
    <source>
        <dbReference type="Pfam" id="PF02826"/>
    </source>
</evidence>
<feature type="domain" description="D-isomer specific 2-hydroxyacid dehydrogenase catalytic" evidence="6">
    <location>
        <begin position="24"/>
        <end position="315"/>
    </location>
</feature>
<gene>
    <name evidence="8" type="primary">serA_1</name>
    <name evidence="8" type="ORF">SAMEA1982600_02211</name>
</gene>
<dbReference type="Gene3D" id="3.40.50.720">
    <property type="entry name" value="NAD(P)-binding Rossmann-like Domain"/>
    <property type="match status" value="2"/>
</dbReference>
<dbReference type="InterPro" id="IPR006139">
    <property type="entry name" value="D-isomer_2_OHA_DH_cat_dom"/>
</dbReference>
<dbReference type="PROSITE" id="PS00065">
    <property type="entry name" value="D_2_HYDROXYACID_DH_1"/>
    <property type="match status" value="1"/>
</dbReference>
<dbReference type="EMBL" id="FKBS01000014">
    <property type="protein sequence ID" value="SAI27994.1"/>
    <property type="molecule type" value="Genomic_DNA"/>
</dbReference>
<dbReference type="SUPFAM" id="SSF52283">
    <property type="entry name" value="Formate/glycerate dehydrogenase catalytic domain-like"/>
    <property type="match status" value="1"/>
</dbReference>
<evidence type="ECO:0000256" key="2">
    <source>
        <dbReference type="ARBA" id="ARBA00022605"/>
    </source>
</evidence>
<dbReference type="InterPro" id="IPR050857">
    <property type="entry name" value="D-2-hydroxyacid_DH"/>
</dbReference>
<keyword evidence="4" id="KW-0520">NAD</keyword>
<sequence length="323" mass="35913">METARMKVAVLDDYQCVARQYADWASLEHRTKITFYHDHVDEPTDLLRRLEPYQVICLMRERTKLDATALSQLPNLRLIVTSAMRNAAVDIVQARKMGIMVCGTGAVQTGTPELVWLHILAFARNFEQERAGLRQGRWQVGVGRDLHGATLGILGLGRIGQRVATVGCAFGMKVLAWSPNLTADRAAESGAEFASRHSLFENADFLVLAMQLRPGTRGLVTRQDLLRMKSSAYLINTARAGLIDEQALLDALRAGRIAGAGLDVFDTEPLPPAHPYRTLPNITLTPHLGYVTANTYQQFYTEMVQDIQAWLDQTPIRVLDGTE</sequence>
<dbReference type="RefSeq" id="WP_218188584.1">
    <property type="nucleotide sequence ID" value="NZ_FKBS01000014.1"/>
</dbReference>
<evidence type="ECO:0000256" key="5">
    <source>
        <dbReference type="RuleBase" id="RU003719"/>
    </source>
</evidence>
<dbReference type="GO" id="GO:0004617">
    <property type="term" value="F:phosphoglycerate dehydrogenase activity"/>
    <property type="evidence" value="ECO:0007669"/>
    <property type="project" value="UniProtKB-EC"/>
</dbReference>
<accession>A0A157P447</accession>
<name>A0A157P447_9BORD</name>
<evidence type="ECO:0000313" key="9">
    <source>
        <dbReference type="Proteomes" id="UP000077037"/>
    </source>
</evidence>
<dbReference type="GO" id="GO:0008652">
    <property type="term" value="P:amino acid biosynthetic process"/>
    <property type="evidence" value="ECO:0007669"/>
    <property type="project" value="UniProtKB-KW"/>
</dbReference>
<dbReference type="PANTHER" id="PTHR42789:SF1">
    <property type="entry name" value="D-ISOMER SPECIFIC 2-HYDROXYACID DEHYDROGENASE FAMILY PROTEIN (AFU_ORTHOLOGUE AFUA_6G10090)"/>
    <property type="match status" value="1"/>
</dbReference>
<reference evidence="8 9" key="1">
    <citation type="submission" date="2016-03" db="EMBL/GenBank/DDBJ databases">
        <authorList>
            <consortium name="Pathogen Informatics"/>
        </authorList>
    </citation>
    <scope>NUCLEOTIDE SEQUENCE [LARGE SCALE GENOMIC DNA]</scope>
    <source>
        <strain evidence="8 9">NCTC13364</strain>
    </source>
</reference>
<dbReference type="EC" id="1.1.1.95" evidence="8"/>
<evidence type="ECO:0000256" key="3">
    <source>
        <dbReference type="ARBA" id="ARBA00023002"/>
    </source>
</evidence>
<dbReference type="InterPro" id="IPR036291">
    <property type="entry name" value="NAD(P)-bd_dom_sf"/>
</dbReference>
<dbReference type="AlphaFoldDB" id="A0A157P447"/>
<dbReference type="PANTHER" id="PTHR42789">
    <property type="entry name" value="D-ISOMER SPECIFIC 2-HYDROXYACID DEHYDROGENASE FAMILY PROTEIN (AFU_ORTHOLOGUE AFUA_6G10090)"/>
    <property type="match status" value="1"/>
</dbReference>
<dbReference type="SUPFAM" id="SSF51735">
    <property type="entry name" value="NAD(P)-binding Rossmann-fold domains"/>
    <property type="match status" value="1"/>
</dbReference>
<dbReference type="FunFam" id="3.40.50.720:FF:000203">
    <property type="entry name" value="D-3-phosphoglycerate dehydrogenase (SerA)"/>
    <property type="match status" value="1"/>
</dbReference>
<keyword evidence="3 5" id="KW-0560">Oxidoreductase</keyword>
<evidence type="ECO:0000256" key="1">
    <source>
        <dbReference type="ARBA" id="ARBA00005854"/>
    </source>
</evidence>
<dbReference type="Pfam" id="PF00389">
    <property type="entry name" value="2-Hacid_dh"/>
    <property type="match status" value="1"/>
</dbReference>
<dbReference type="CDD" id="cd12169">
    <property type="entry name" value="PGDH_like_1"/>
    <property type="match status" value="1"/>
</dbReference>